<reference evidence="3" key="1">
    <citation type="submission" date="2020-01" db="EMBL/GenBank/DDBJ databases">
        <authorList>
            <person name="Rat A."/>
        </authorList>
    </citation>
    <scope>NUCLEOTIDE SEQUENCE</scope>
    <source>
        <strain evidence="3">LMG 28251</strain>
    </source>
</reference>
<keyword evidence="4" id="KW-1185">Reference proteome</keyword>
<accession>A0AAF1KPQ4</accession>
<evidence type="ECO:0000256" key="2">
    <source>
        <dbReference type="ARBA" id="ARBA00022679"/>
    </source>
</evidence>
<evidence type="ECO:0000313" key="4">
    <source>
        <dbReference type="Proteomes" id="UP001196068"/>
    </source>
</evidence>
<dbReference type="PANTHER" id="PTHR43648">
    <property type="entry name" value="ELECTRON TRANSFER FLAVOPROTEIN BETA SUBUNIT LYSINE METHYLTRANSFERASE"/>
    <property type="match status" value="1"/>
</dbReference>
<evidence type="ECO:0000313" key="3">
    <source>
        <dbReference type="EMBL" id="MBR0656308.1"/>
    </source>
</evidence>
<gene>
    <name evidence="3" type="ORF">GXW79_14595</name>
</gene>
<comment type="caution">
    <text evidence="3">The sequence shown here is derived from an EMBL/GenBank/DDBJ whole genome shotgun (WGS) entry which is preliminary data.</text>
</comment>
<dbReference type="RefSeq" id="WP_211875152.1">
    <property type="nucleotide sequence ID" value="NZ_JAAEDH010000017.1"/>
</dbReference>
<dbReference type="GO" id="GO:0032259">
    <property type="term" value="P:methylation"/>
    <property type="evidence" value="ECO:0007669"/>
    <property type="project" value="UniProtKB-KW"/>
</dbReference>
<reference evidence="3" key="2">
    <citation type="journal article" date="2021" name="Syst. Appl. Microbiol.">
        <title>Roseomonas hellenica sp. nov., isolated from roots of wild-growing Alkanna tinctoria.</title>
        <authorList>
            <person name="Rat A."/>
            <person name="Naranjo H.D."/>
            <person name="Lebbe L."/>
            <person name="Cnockaert M."/>
            <person name="Krigas N."/>
            <person name="Grigoriadou K."/>
            <person name="Maloupa E."/>
            <person name="Willems A."/>
        </authorList>
    </citation>
    <scope>NUCLEOTIDE SEQUENCE</scope>
    <source>
        <strain evidence="3">LMG 28251</strain>
    </source>
</reference>
<keyword evidence="1 3" id="KW-0489">Methyltransferase</keyword>
<organism evidence="3 4">
    <name type="scientific">Plastoroseomonas arctica</name>
    <dbReference type="NCBI Taxonomy" id="1509237"/>
    <lineage>
        <taxon>Bacteria</taxon>
        <taxon>Pseudomonadati</taxon>
        <taxon>Pseudomonadota</taxon>
        <taxon>Alphaproteobacteria</taxon>
        <taxon>Acetobacterales</taxon>
        <taxon>Acetobacteraceae</taxon>
        <taxon>Plastoroseomonas</taxon>
    </lineage>
</organism>
<dbReference type="Gene3D" id="3.40.50.150">
    <property type="entry name" value="Vaccinia Virus protein VP39"/>
    <property type="match status" value="1"/>
</dbReference>
<dbReference type="InterPro" id="IPR050078">
    <property type="entry name" value="Ribosomal_L11_MeTrfase_PrmA"/>
</dbReference>
<proteinExistence type="predicted"/>
<dbReference type="AlphaFoldDB" id="A0AAF1KPQ4"/>
<dbReference type="Proteomes" id="UP001196068">
    <property type="component" value="Unassembled WGS sequence"/>
</dbReference>
<dbReference type="Pfam" id="PF06325">
    <property type="entry name" value="PrmA"/>
    <property type="match status" value="1"/>
</dbReference>
<protein>
    <submittedName>
        <fullName evidence="3">Methyltransferase</fullName>
    </submittedName>
</protein>
<keyword evidence="2" id="KW-0808">Transferase</keyword>
<dbReference type="InterPro" id="IPR029063">
    <property type="entry name" value="SAM-dependent_MTases_sf"/>
</dbReference>
<dbReference type="PANTHER" id="PTHR43648:SF1">
    <property type="entry name" value="ELECTRON TRANSFER FLAVOPROTEIN BETA SUBUNIT LYSINE METHYLTRANSFERASE"/>
    <property type="match status" value="1"/>
</dbReference>
<evidence type="ECO:0000256" key="1">
    <source>
        <dbReference type="ARBA" id="ARBA00022603"/>
    </source>
</evidence>
<name>A0AAF1KPQ4_9PROT</name>
<dbReference type="EMBL" id="JAAEDH010000017">
    <property type="protein sequence ID" value="MBR0656308.1"/>
    <property type="molecule type" value="Genomic_DNA"/>
</dbReference>
<dbReference type="SUPFAM" id="SSF53335">
    <property type="entry name" value="S-adenosyl-L-methionine-dependent methyltransferases"/>
    <property type="match status" value="1"/>
</dbReference>
<dbReference type="GO" id="GO:0016279">
    <property type="term" value="F:protein-lysine N-methyltransferase activity"/>
    <property type="evidence" value="ECO:0007669"/>
    <property type="project" value="TreeGrafter"/>
</dbReference>
<sequence>MTEAFVAAHTVVSSAAIVPEIPLYLATEVTPLWQATEDFLSRHNMPPPYWAFAWPGSQALARLVLDTPGMVEGKRVLDFAAGGGLAGIACALRGAAHVETAEIDPMAAVVTRMNAALSGVSVEAGARDVVGEAGRWEVVMAGDVFYEAPMTNHILPWLTALAEEGVEVLVADPGRAYLPRDRLVPLGMHLVPTLLDLENQRERIVTLYRLAASR</sequence>